<keyword evidence="2" id="KW-0175">Coiled coil</keyword>
<evidence type="ECO:0000313" key="4">
    <source>
        <dbReference type="EMBL" id="MBR9726591.1"/>
    </source>
</evidence>
<dbReference type="Gene3D" id="2.40.50.100">
    <property type="match status" value="1"/>
</dbReference>
<protein>
    <submittedName>
        <fullName evidence="4">HlyD family secretion protein</fullName>
    </submittedName>
</protein>
<dbReference type="Gene3D" id="2.40.30.170">
    <property type="match status" value="1"/>
</dbReference>
<proteinExistence type="inferred from homology"/>
<dbReference type="SUPFAM" id="SSF111369">
    <property type="entry name" value="HlyD-like secretion proteins"/>
    <property type="match status" value="2"/>
</dbReference>
<dbReference type="EMBL" id="JAAIKR010000001">
    <property type="protein sequence ID" value="MBR9726591.1"/>
    <property type="molecule type" value="Genomic_DNA"/>
</dbReference>
<sequence>MMSKIYQWILSFILGGSVVFAVFLVASDNLAPFTTQAQLHIPTSRIAAEVSAPVVELLVKNEQAVQKGDVLVKLDPIRYQLALSQAKAALVQAEQNYQAKKQQLIGAQAALLQRQKESENAQRKLTRNKQLAQKKIVSQEVLDDTLADAVVRQQAVTAAQAQIAQIQAQLLQSSDTGALAGARAKVAVAELNLAKTTIVAPVDGVISNLNLNKGTYVGAGSPILFMVDRQRAWINADFNEKGMRHLSTGAQVRLVFDALPGQVFEGSVQGHELAIHDASSDNNGLAHVENDERWIRDKQKVRTQIVVSGLDPDLFSGSKVSVMVKSPSTVWSALGSAWMELLSVIRYLV</sequence>
<dbReference type="Proteomes" id="UP000811844">
    <property type="component" value="Unassembled WGS sequence"/>
</dbReference>
<feature type="domain" description="Multidrug resistance protein MdtA-like barrel-sandwich hybrid" evidence="3">
    <location>
        <begin position="45"/>
        <end position="223"/>
    </location>
</feature>
<evidence type="ECO:0000259" key="3">
    <source>
        <dbReference type="Pfam" id="PF25917"/>
    </source>
</evidence>
<dbReference type="InterPro" id="IPR058625">
    <property type="entry name" value="MdtA-like_BSH"/>
</dbReference>
<organism evidence="4 5">
    <name type="scientific">Shewanella intestini</name>
    <dbReference type="NCBI Taxonomy" id="2017544"/>
    <lineage>
        <taxon>Bacteria</taxon>
        <taxon>Pseudomonadati</taxon>
        <taxon>Pseudomonadota</taxon>
        <taxon>Gammaproteobacteria</taxon>
        <taxon>Alteromonadales</taxon>
        <taxon>Shewanellaceae</taxon>
        <taxon>Shewanella</taxon>
    </lineage>
</organism>
<evidence type="ECO:0000256" key="2">
    <source>
        <dbReference type="SAM" id="Coils"/>
    </source>
</evidence>
<comment type="similarity">
    <text evidence="1">Belongs to the membrane fusion protein (MFP) (TC 8.A.1) family.</text>
</comment>
<comment type="caution">
    <text evidence="4">The sequence shown here is derived from an EMBL/GenBank/DDBJ whole genome shotgun (WGS) entry which is preliminary data.</text>
</comment>
<dbReference type="InterPro" id="IPR050739">
    <property type="entry name" value="MFP"/>
</dbReference>
<evidence type="ECO:0000256" key="1">
    <source>
        <dbReference type="ARBA" id="ARBA00009477"/>
    </source>
</evidence>
<keyword evidence="5" id="KW-1185">Reference proteome</keyword>
<reference evidence="4 5" key="1">
    <citation type="submission" date="2020-02" db="EMBL/GenBank/DDBJ databases">
        <title>Shewanella WXL01 sp. nov., a marine bacterium isolated from green algae in Luhuitou Fringing Reef (Northern South China Sea).</title>
        <authorList>
            <person name="Wang X."/>
        </authorList>
    </citation>
    <scope>NUCLEOTIDE SEQUENCE [LARGE SCALE GENOMIC DNA]</scope>
    <source>
        <strain evidence="4 5">MCCC 1A01895</strain>
    </source>
</reference>
<evidence type="ECO:0000313" key="5">
    <source>
        <dbReference type="Proteomes" id="UP000811844"/>
    </source>
</evidence>
<dbReference type="PANTHER" id="PTHR30386">
    <property type="entry name" value="MEMBRANE FUSION SUBUNIT OF EMRAB-TOLC MULTIDRUG EFFLUX PUMP"/>
    <property type="match status" value="1"/>
</dbReference>
<accession>A0ABS5HY98</accession>
<name>A0ABS5HY98_9GAMM</name>
<feature type="coiled-coil region" evidence="2">
    <location>
        <begin position="83"/>
        <end position="110"/>
    </location>
</feature>
<gene>
    <name evidence="4" type="ORF">G3R48_01125</name>
</gene>
<dbReference type="Gene3D" id="1.10.287.470">
    <property type="entry name" value="Helix hairpin bin"/>
    <property type="match status" value="2"/>
</dbReference>
<dbReference type="RefSeq" id="WP_153661090.1">
    <property type="nucleotide sequence ID" value="NZ_JAAIKR010000001.1"/>
</dbReference>
<dbReference type="Pfam" id="PF25917">
    <property type="entry name" value="BSH_RND"/>
    <property type="match status" value="1"/>
</dbReference>